<accession>A0A345P361</accession>
<keyword evidence="2" id="KW-1185">Reference proteome</keyword>
<protein>
    <submittedName>
        <fullName evidence="1">Uncharacterized protein</fullName>
    </submittedName>
</protein>
<evidence type="ECO:0000313" key="2">
    <source>
        <dbReference type="Proteomes" id="UP000253940"/>
    </source>
</evidence>
<evidence type="ECO:0000313" key="1">
    <source>
        <dbReference type="EMBL" id="AXI01720.1"/>
    </source>
</evidence>
<gene>
    <name evidence="1" type="ORF">HYN46_01730</name>
</gene>
<organism evidence="1 2">
    <name type="scientific">Aquirhabdus parva</name>
    <dbReference type="NCBI Taxonomy" id="2283318"/>
    <lineage>
        <taxon>Bacteria</taxon>
        <taxon>Pseudomonadati</taxon>
        <taxon>Pseudomonadota</taxon>
        <taxon>Gammaproteobacteria</taxon>
        <taxon>Moraxellales</taxon>
        <taxon>Moraxellaceae</taxon>
        <taxon>Aquirhabdus</taxon>
    </lineage>
</organism>
<reference evidence="1 2" key="1">
    <citation type="submission" date="2018-07" db="EMBL/GenBank/DDBJ databases">
        <title>Genome sequencing of Moraxellaceae gen. HYN0046.</title>
        <authorList>
            <person name="Kim M."/>
            <person name="Yi H."/>
        </authorList>
    </citation>
    <scope>NUCLEOTIDE SEQUENCE [LARGE SCALE GENOMIC DNA]</scope>
    <source>
        <strain evidence="1 2">HYN0046</strain>
    </source>
</reference>
<dbReference type="EMBL" id="CP031222">
    <property type="protein sequence ID" value="AXI01720.1"/>
    <property type="molecule type" value="Genomic_DNA"/>
</dbReference>
<dbReference type="OrthoDB" id="5918848at2"/>
<name>A0A345P361_9GAMM</name>
<sequence length="111" mass="12899">MRKKIAFIVIFILASLLAIIFINVDHFSPQMIEAMSMLSCSEVLKSNPFETLDDKCRIAISEIRFSKGGQIILYNKKYDLSLTYIPTHRDDQNEWVCVGEPKKFFPLQCRH</sequence>
<dbReference type="AlphaFoldDB" id="A0A345P361"/>
<dbReference type="KEGG" id="mbah:HYN46_01730"/>
<proteinExistence type="predicted"/>
<dbReference type="Proteomes" id="UP000253940">
    <property type="component" value="Chromosome"/>
</dbReference>